<dbReference type="EMBL" id="DYUK01000104">
    <property type="protein sequence ID" value="HJG79753.1"/>
    <property type="molecule type" value="Genomic_DNA"/>
</dbReference>
<feature type="transmembrane region" description="Helical" evidence="1">
    <location>
        <begin position="12"/>
        <end position="32"/>
    </location>
</feature>
<dbReference type="OrthoDB" id="9923826at2"/>
<evidence type="ECO:0000256" key="1">
    <source>
        <dbReference type="SAM" id="Phobius"/>
    </source>
</evidence>
<keyword evidence="1" id="KW-0472">Membrane</keyword>
<evidence type="ECO:0000313" key="3">
    <source>
        <dbReference type="Proteomes" id="UP000784435"/>
    </source>
</evidence>
<evidence type="ECO:0000313" key="2">
    <source>
        <dbReference type="EMBL" id="HJG79753.1"/>
    </source>
</evidence>
<proteinExistence type="predicted"/>
<sequence length="137" mass="14208">MLHRPSFLHALWSHAAITLVMIVAAICAGPALGMLLGAMPAVVLLVAVLSLVRFAYSEVVARGMLSRRAPLRRVFANVLPGAFLGTAAVILPFTVCALLLAQPPDPLLFAGLGIDAATAVIAAAAGCLWATRTARRA</sequence>
<keyword evidence="1" id="KW-1133">Transmembrane helix</keyword>
<organism evidence="2 3">
    <name type="scientific">Brevibacterium senegalense</name>
    <dbReference type="NCBI Taxonomy" id="1033736"/>
    <lineage>
        <taxon>Bacteria</taxon>
        <taxon>Bacillati</taxon>
        <taxon>Actinomycetota</taxon>
        <taxon>Actinomycetes</taxon>
        <taxon>Micrococcales</taxon>
        <taxon>Brevibacteriaceae</taxon>
        <taxon>Brevibacterium</taxon>
    </lineage>
</organism>
<gene>
    <name evidence="2" type="ORF">K8V08_05000</name>
</gene>
<feature type="transmembrane region" description="Helical" evidence="1">
    <location>
        <begin position="107"/>
        <end position="131"/>
    </location>
</feature>
<keyword evidence="1" id="KW-0812">Transmembrane</keyword>
<feature type="transmembrane region" description="Helical" evidence="1">
    <location>
        <begin position="38"/>
        <end position="56"/>
    </location>
</feature>
<accession>A0A921SNE0</accession>
<protein>
    <submittedName>
        <fullName evidence="2">Uncharacterized protein</fullName>
    </submittedName>
</protein>
<comment type="caution">
    <text evidence="2">The sequence shown here is derived from an EMBL/GenBank/DDBJ whole genome shotgun (WGS) entry which is preliminary data.</text>
</comment>
<reference evidence="2" key="1">
    <citation type="journal article" date="2021" name="PeerJ">
        <title>Extensive microbial diversity within the chicken gut microbiome revealed by metagenomics and culture.</title>
        <authorList>
            <person name="Gilroy R."/>
            <person name="Ravi A."/>
            <person name="Getino M."/>
            <person name="Pursley I."/>
            <person name="Horton D.L."/>
            <person name="Alikhan N.F."/>
            <person name="Baker D."/>
            <person name="Gharbi K."/>
            <person name="Hall N."/>
            <person name="Watson M."/>
            <person name="Adriaenssens E.M."/>
            <person name="Foster-Nyarko E."/>
            <person name="Jarju S."/>
            <person name="Secka A."/>
            <person name="Antonio M."/>
            <person name="Oren A."/>
            <person name="Chaudhuri R.R."/>
            <person name="La Ragione R."/>
            <person name="Hildebrand F."/>
            <person name="Pallen M.J."/>
        </authorList>
    </citation>
    <scope>NUCLEOTIDE SEQUENCE</scope>
    <source>
        <strain evidence="2">ChiGjej5B5-7349</strain>
    </source>
</reference>
<dbReference type="AlphaFoldDB" id="A0A921SNE0"/>
<dbReference type="RefSeq" id="WP_019158323.1">
    <property type="nucleotide sequence ID" value="NZ_CABKRC010000002.1"/>
</dbReference>
<name>A0A921SNE0_9MICO</name>
<feature type="transmembrane region" description="Helical" evidence="1">
    <location>
        <begin position="77"/>
        <end position="101"/>
    </location>
</feature>
<reference evidence="2" key="2">
    <citation type="submission" date="2021-09" db="EMBL/GenBank/DDBJ databases">
        <authorList>
            <person name="Gilroy R."/>
        </authorList>
    </citation>
    <scope>NUCLEOTIDE SEQUENCE</scope>
    <source>
        <strain evidence="2">ChiGjej5B5-7349</strain>
    </source>
</reference>
<dbReference type="Proteomes" id="UP000784435">
    <property type="component" value="Unassembled WGS sequence"/>
</dbReference>